<evidence type="ECO:0000313" key="2">
    <source>
        <dbReference type="Proteomes" id="UP000308600"/>
    </source>
</evidence>
<reference evidence="1 2" key="1">
    <citation type="journal article" date="2019" name="Nat. Ecol. Evol.">
        <title>Megaphylogeny resolves global patterns of mushroom evolution.</title>
        <authorList>
            <person name="Varga T."/>
            <person name="Krizsan K."/>
            <person name="Foldi C."/>
            <person name="Dima B."/>
            <person name="Sanchez-Garcia M."/>
            <person name="Sanchez-Ramirez S."/>
            <person name="Szollosi G.J."/>
            <person name="Szarkandi J.G."/>
            <person name="Papp V."/>
            <person name="Albert L."/>
            <person name="Andreopoulos W."/>
            <person name="Angelini C."/>
            <person name="Antonin V."/>
            <person name="Barry K.W."/>
            <person name="Bougher N.L."/>
            <person name="Buchanan P."/>
            <person name="Buyck B."/>
            <person name="Bense V."/>
            <person name="Catcheside P."/>
            <person name="Chovatia M."/>
            <person name="Cooper J."/>
            <person name="Damon W."/>
            <person name="Desjardin D."/>
            <person name="Finy P."/>
            <person name="Geml J."/>
            <person name="Haridas S."/>
            <person name="Hughes K."/>
            <person name="Justo A."/>
            <person name="Karasinski D."/>
            <person name="Kautmanova I."/>
            <person name="Kiss B."/>
            <person name="Kocsube S."/>
            <person name="Kotiranta H."/>
            <person name="LaButti K.M."/>
            <person name="Lechner B.E."/>
            <person name="Liimatainen K."/>
            <person name="Lipzen A."/>
            <person name="Lukacs Z."/>
            <person name="Mihaltcheva S."/>
            <person name="Morgado L.N."/>
            <person name="Niskanen T."/>
            <person name="Noordeloos M.E."/>
            <person name="Ohm R.A."/>
            <person name="Ortiz-Santana B."/>
            <person name="Ovrebo C."/>
            <person name="Racz N."/>
            <person name="Riley R."/>
            <person name="Savchenko A."/>
            <person name="Shiryaev A."/>
            <person name="Soop K."/>
            <person name="Spirin V."/>
            <person name="Szebenyi C."/>
            <person name="Tomsovsky M."/>
            <person name="Tulloss R.E."/>
            <person name="Uehling J."/>
            <person name="Grigoriev I.V."/>
            <person name="Vagvolgyi C."/>
            <person name="Papp T."/>
            <person name="Martin F.M."/>
            <person name="Miettinen O."/>
            <person name="Hibbett D.S."/>
            <person name="Nagy L.G."/>
        </authorList>
    </citation>
    <scope>NUCLEOTIDE SEQUENCE [LARGE SCALE GENOMIC DNA]</scope>
    <source>
        <strain evidence="1 2">NL-1719</strain>
    </source>
</reference>
<proteinExistence type="predicted"/>
<name>A0ACD3A5M4_9AGAR</name>
<dbReference type="EMBL" id="ML208711">
    <property type="protein sequence ID" value="TFK60954.1"/>
    <property type="molecule type" value="Genomic_DNA"/>
</dbReference>
<sequence length="990" mass="111416">MSNKSRKKTQPAVDPQRTKRTTKRVAVARTNVPAQNSRLEGLETDSENELASLAKEFIPPNVIAADELVEVIPPETPSEPAASDDMEVSSLSDNFIHDMDVDALVQDEFDKHDLASDERLKASIGGYGLLYVTSWQSCRLSFLLSYSAEEDEMTEVDETAEDGETAEGARTAELVQDLYSTGCDPFSPVNIIPAVIKNGQLLKRPSTSPYVDDIAEYSPSDIKGTLELTRGLERCRASTEVDILLIQKINRICGELVSAESNQDEKVVQDKLSELYKLQDQRQEIGHWVVVFFNQTNLTSSDVNRLRNINLDKLLGNKLHGETVKRSWRKGLGRLYDKDFTEVLFPRLLRNAVLHASDDGNDLAISRLISKSWLEKEILGVFGSVFGHIFTQDLDRLLQIAVPDPHCPSLKVVLEMIIELHCPDTAVDRKVYLNDNVVRWKTQLQAGSRSKPDLWIGLMPLLDQLFLSHFHGVEDFHLIGSIAADGSKIMIEYMKGWLTFVDKHCQDFKVSSHVIAVHGLMLLCPLWKHHQPVSFSARPFLSSTQMVGVYHSLEHQREAWKETLRWFESLTDMTFLLQGLDASACVILLIHKLAPGGHNNFTPSQIAKRLFDFILCQTEVFQELNRFLCSPLYESYRVQELLGEIPVRIYINGRSEKVFALLDFVHEPNQDPSAKLPAGARALGGTVIDLHRDSFPQSKEMVARLIYVEYLANEYRPFILSAAVMEFRESVREFLSAHLPQEYMFWDHITPSHSLDLLSSQDRAMAELRLQLLVDDRKKTQAWLTDLENSEALCNRLGGQTIIDPRVHEAINTLLMVSEENCTRRRHAVLTQDMSQMPPFMGTIQGPLEYDRVSVGDIDALLSEASGSQLRDWFTSTRSNRLDVDGDARCSPCVSNSSLTRLVSEHIETNDDDTASSSSDLLHPVAFVATQTQADRSENKGGLAQQNVTVKSVGCLLLGDWIGISLFLRHPPSNVLMVVVLQIVWVKDKP</sequence>
<organism evidence="1 2">
    <name type="scientific">Pluteus cervinus</name>
    <dbReference type="NCBI Taxonomy" id="181527"/>
    <lineage>
        <taxon>Eukaryota</taxon>
        <taxon>Fungi</taxon>
        <taxon>Dikarya</taxon>
        <taxon>Basidiomycota</taxon>
        <taxon>Agaricomycotina</taxon>
        <taxon>Agaricomycetes</taxon>
        <taxon>Agaricomycetidae</taxon>
        <taxon>Agaricales</taxon>
        <taxon>Pluteineae</taxon>
        <taxon>Pluteaceae</taxon>
        <taxon>Pluteus</taxon>
    </lineage>
</organism>
<evidence type="ECO:0000313" key="1">
    <source>
        <dbReference type="EMBL" id="TFK60954.1"/>
    </source>
</evidence>
<keyword evidence="2" id="KW-1185">Reference proteome</keyword>
<accession>A0ACD3A5M4</accession>
<gene>
    <name evidence="1" type="ORF">BDN72DRAFT_863975</name>
</gene>
<protein>
    <submittedName>
        <fullName evidence="1">Uncharacterized protein</fullName>
    </submittedName>
</protein>
<dbReference type="Proteomes" id="UP000308600">
    <property type="component" value="Unassembled WGS sequence"/>
</dbReference>